<keyword evidence="3" id="KW-1185">Reference proteome</keyword>
<dbReference type="NCBIfam" id="NF033545">
    <property type="entry name" value="transpos_IS630"/>
    <property type="match status" value="1"/>
</dbReference>
<organism evidence="2 3">
    <name type="scientific">Syntrophobotulus glycolicus (strain DSM 8271 / FlGlyR)</name>
    <dbReference type="NCBI Taxonomy" id="645991"/>
    <lineage>
        <taxon>Bacteria</taxon>
        <taxon>Bacillati</taxon>
        <taxon>Bacillota</taxon>
        <taxon>Clostridia</taxon>
        <taxon>Eubacteriales</taxon>
        <taxon>Desulfitobacteriaceae</taxon>
        <taxon>Syntrophobotulus</taxon>
    </lineage>
</organism>
<dbReference type="InterPro" id="IPR012337">
    <property type="entry name" value="RNaseH-like_sf"/>
</dbReference>
<dbReference type="STRING" id="645991.Sgly_0733"/>
<dbReference type="OrthoDB" id="1803385at2"/>
<dbReference type="RefSeq" id="WP_013623966.1">
    <property type="nucleotide sequence ID" value="NC_015172.1"/>
</dbReference>
<dbReference type="AlphaFoldDB" id="F0T0N0"/>
<dbReference type="KEGG" id="sgy:Sgly_0733"/>
<dbReference type="GO" id="GO:0003676">
    <property type="term" value="F:nucleic acid binding"/>
    <property type="evidence" value="ECO:0007669"/>
    <property type="project" value="InterPro"/>
</dbReference>
<sequence length="374" mass="42794">MARPKQNVVELTGDEISALQKIVRTHTAEARTVQRAKILLYSADGMSDSSIAEKLDINRRSVYNCIAKYIAAGMEAALEDLARTGRPGTITDEEKVWIIDIACQKPASFGYPQELWTMSKLQQHIRANCQAAGYSGLEKIAVSKIWTILNDAEIKPQKIRYYLEKRDPEFKQKMNEVLIVYKQLEFQFETNENNGTITISYDEKPGIQAIANTAEDLLPNREHGFVGRDSEYKRLGTVSLLAGMDLYTGEIIPLVSNTHKSADFINFLKILDGKYDKDLIIRIALDNHSAHTSKETMKYLASRPGRFEFVFTPKHGSWLNLIESFFGKLARVCLKGIRVKSKEELIDRIYRYLDEVNEVPVVYHWKYKMDEIQI</sequence>
<evidence type="ECO:0000259" key="1">
    <source>
        <dbReference type="Pfam" id="PF13358"/>
    </source>
</evidence>
<dbReference type="InterPro" id="IPR038717">
    <property type="entry name" value="Tc1-like_DDE_dom"/>
</dbReference>
<name>F0T0N0_SYNGF</name>
<dbReference type="HOGENOM" id="CLU_041125_0_1_9"/>
<dbReference type="Gene3D" id="3.30.420.10">
    <property type="entry name" value="Ribonuclease H-like superfamily/Ribonuclease H"/>
    <property type="match status" value="1"/>
</dbReference>
<feature type="domain" description="Tc1-like transposase DDE" evidence="1">
    <location>
        <begin position="227"/>
        <end position="346"/>
    </location>
</feature>
<dbReference type="SUPFAM" id="SSF53098">
    <property type="entry name" value="Ribonuclease H-like"/>
    <property type="match status" value="1"/>
</dbReference>
<dbReference type="InterPro" id="IPR009057">
    <property type="entry name" value="Homeodomain-like_sf"/>
</dbReference>
<reference evidence="3" key="2">
    <citation type="submission" date="2011-02" db="EMBL/GenBank/DDBJ databases">
        <title>The complete genome of Syntrophobotulus glycolicus DSM 8271.</title>
        <authorList>
            <person name="Lucas S."/>
            <person name="Copeland A."/>
            <person name="Lapidus A."/>
            <person name="Bruce D."/>
            <person name="Goodwin L."/>
            <person name="Pitluck S."/>
            <person name="Kyrpides N."/>
            <person name="Mavromatis K."/>
            <person name="Pagani I."/>
            <person name="Ivanova N."/>
            <person name="Mikhailova N."/>
            <person name="Chertkov O."/>
            <person name="Held B."/>
            <person name="Detter J.C."/>
            <person name="Tapia R."/>
            <person name="Han C."/>
            <person name="Land M."/>
            <person name="Hauser L."/>
            <person name="Markowitz V."/>
            <person name="Cheng J.-F."/>
            <person name="Hugenholtz P."/>
            <person name="Woyke T."/>
            <person name="Wu D."/>
            <person name="Spring S."/>
            <person name="Schroeder M."/>
            <person name="Brambilla E."/>
            <person name="Klenk H.-P."/>
            <person name="Eisen J.A."/>
        </authorList>
    </citation>
    <scope>NUCLEOTIDE SEQUENCE [LARGE SCALE GENOMIC DNA]</scope>
    <source>
        <strain evidence="3">DSM 8271 / FlGlyR</strain>
    </source>
</reference>
<dbReference type="Pfam" id="PF13358">
    <property type="entry name" value="DDE_3"/>
    <property type="match status" value="1"/>
</dbReference>
<dbReference type="eggNOG" id="COG3335">
    <property type="taxonomic scope" value="Bacteria"/>
</dbReference>
<protein>
    <submittedName>
        <fullName evidence="2">Inactivated transposase</fullName>
    </submittedName>
</protein>
<dbReference type="InterPro" id="IPR036397">
    <property type="entry name" value="RNaseH_sf"/>
</dbReference>
<dbReference type="InterPro" id="IPR047655">
    <property type="entry name" value="Transpos_IS630-like"/>
</dbReference>
<dbReference type="SUPFAM" id="SSF46689">
    <property type="entry name" value="Homeodomain-like"/>
    <property type="match status" value="1"/>
</dbReference>
<accession>F0T0N0</accession>
<evidence type="ECO:0000313" key="3">
    <source>
        <dbReference type="Proteomes" id="UP000007488"/>
    </source>
</evidence>
<dbReference type="Pfam" id="PF13565">
    <property type="entry name" value="HTH_32"/>
    <property type="match status" value="1"/>
</dbReference>
<proteinExistence type="predicted"/>
<dbReference type="Proteomes" id="UP000007488">
    <property type="component" value="Chromosome"/>
</dbReference>
<evidence type="ECO:0000313" key="2">
    <source>
        <dbReference type="EMBL" id="ADY55095.1"/>
    </source>
</evidence>
<reference evidence="2 3" key="1">
    <citation type="journal article" date="2011" name="Stand. Genomic Sci.">
        <title>Complete genome sequence of Syntrophobotulus glycolicus type strain (FlGlyR).</title>
        <authorList>
            <person name="Han C."/>
            <person name="Mwirichia R."/>
            <person name="Chertkov O."/>
            <person name="Held B."/>
            <person name="Lapidus A."/>
            <person name="Nolan M."/>
            <person name="Lucas S."/>
            <person name="Hammon N."/>
            <person name="Deshpande S."/>
            <person name="Cheng J.F."/>
            <person name="Tapia R."/>
            <person name="Goodwin L."/>
            <person name="Pitluck S."/>
            <person name="Huntemann M."/>
            <person name="Liolios K."/>
            <person name="Ivanova N."/>
            <person name="Pagani I."/>
            <person name="Mavromatis K."/>
            <person name="Ovchinikova G."/>
            <person name="Pati A."/>
            <person name="Chen A."/>
            <person name="Palaniappan K."/>
            <person name="Land M."/>
            <person name="Hauser L."/>
            <person name="Brambilla E.M."/>
            <person name="Rohde M."/>
            <person name="Spring S."/>
            <person name="Sikorski J."/>
            <person name="Goker M."/>
            <person name="Woyke T."/>
            <person name="Bristow J."/>
            <person name="Eisen J.A."/>
            <person name="Markowitz V."/>
            <person name="Hugenholtz P."/>
            <person name="Kyrpides N.C."/>
            <person name="Klenk H.P."/>
            <person name="Detter J.C."/>
        </authorList>
    </citation>
    <scope>NUCLEOTIDE SEQUENCE [LARGE SCALE GENOMIC DNA]</scope>
    <source>
        <strain evidence="3">DSM 8271 / FlGlyR</strain>
    </source>
</reference>
<dbReference type="EMBL" id="CP002547">
    <property type="protein sequence ID" value="ADY55095.1"/>
    <property type="molecule type" value="Genomic_DNA"/>
</dbReference>
<gene>
    <name evidence="2" type="ordered locus">Sgly_0733</name>
</gene>
<dbReference type="eggNOG" id="COG3415">
    <property type="taxonomic scope" value="Bacteria"/>
</dbReference>